<keyword evidence="2" id="KW-0560">Oxidoreductase</keyword>
<reference evidence="5" key="1">
    <citation type="submission" date="2023-03" db="EMBL/GenBank/DDBJ databases">
        <title>Massive genome expansion in bonnet fungi (Mycena s.s.) driven by repeated elements and novel gene families across ecological guilds.</title>
        <authorList>
            <consortium name="Lawrence Berkeley National Laboratory"/>
            <person name="Harder C.B."/>
            <person name="Miyauchi S."/>
            <person name="Viragh M."/>
            <person name="Kuo A."/>
            <person name="Thoen E."/>
            <person name="Andreopoulos B."/>
            <person name="Lu D."/>
            <person name="Skrede I."/>
            <person name="Drula E."/>
            <person name="Henrissat B."/>
            <person name="Morin E."/>
            <person name="Kohler A."/>
            <person name="Barry K."/>
            <person name="LaButti K."/>
            <person name="Morin E."/>
            <person name="Salamov A."/>
            <person name="Lipzen A."/>
            <person name="Mereny Z."/>
            <person name="Hegedus B."/>
            <person name="Baldrian P."/>
            <person name="Stursova M."/>
            <person name="Weitz H."/>
            <person name="Taylor A."/>
            <person name="Grigoriev I.V."/>
            <person name="Nagy L.G."/>
            <person name="Martin F."/>
            <person name="Kauserud H."/>
        </authorList>
    </citation>
    <scope>NUCLEOTIDE SEQUENCE</scope>
    <source>
        <strain evidence="5">CBHHK188m</strain>
    </source>
</reference>
<evidence type="ECO:0000256" key="1">
    <source>
        <dbReference type="ARBA" id="ARBA00022723"/>
    </source>
</evidence>
<dbReference type="GO" id="GO:0016491">
    <property type="term" value="F:oxidoreductase activity"/>
    <property type="evidence" value="ECO:0007669"/>
    <property type="project" value="UniProtKB-KW"/>
</dbReference>
<dbReference type="SUPFAM" id="SSF51197">
    <property type="entry name" value="Clavaminate synthase-like"/>
    <property type="match status" value="1"/>
</dbReference>
<evidence type="ECO:0000256" key="2">
    <source>
        <dbReference type="ARBA" id="ARBA00023002"/>
    </source>
</evidence>
<name>A0AAD7K5E3_9AGAR</name>
<evidence type="ECO:0000313" key="5">
    <source>
        <dbReference type="EMBL" id="KAJ7778683.1"/>
    </source>
</evidence>
<dbReference type="InterPro" id="IPR027443">
    <property type="entry name" value="IPNS-like_sf"/>
</dbReference>
<feature type="domain" description="Non-haem dioxygenase N-terminal" evidence="4">
    <location>
        <begin position="8"/>
        <end position="69"/>
    </location>
</feature>
<evidence type="ECO:0000259" key="4">
    <source>
        <dbReference type="Pfam" id="PF14226"/>
    </source>
</evidence>
<evidence type="ECO:0000256" key="3">
    <source>
        <dbReference type="ARBA" id="ARBA00023004"/>
    </source>
</evidence>
<accession>A0AAD7K5E3</accession>
<dbReference type="AlphaFoldDB" id="A0AAD7K5E3"/>
<keyword evidence="3" id="KW-0408">Iron</keyword>
<dbReference type="EMBL" id="JARJLG010000008">
    <property type="protein sequence ID" value="KAJ7778683.1"/>
    <property type="molecule type" value="Genomic_DNA"/>
</dbReference>
<dbReference type="Pfam" id="PF14226">
    <property type="entry name" value="DIOX_N"/>
    <property type="match status" value="1"/>
</dbReference>
<dbReference type="GO" id="GO:0046872">
    <property type="term" value="F:metal ion binding"/>
    <property type="evidence" value="ECO:0007669"/>
    <property type="project" value="UniProtKB-KW"/>
</dbReference>
<protein>
    <recommendedName>
        <fullName evidence="4">Non-haem dioxygenase N-terminal domain-containing protein</fullName>
    </recommendedName>
</protein>
<organism evidence="5 6">
    <name type="scientific">Mycena maculata</name>
    <dbReference type="NCBI Taxonomy" id="230809"/>
    <lineage>
        <taxon>Eukaryota</taxon>
        <taxon>Fungi</taxon>
        <taxon>Dikarya</taxon>
        <taxon>Basidiomycota</taxon>
        <taxon>Agaricomycotina</taxon>
        <taxon>Agaricomycetes</taxon>
        <taxon>Agaricomycetidae</taxon>
        <taxon>Agaricales</taxon>
        <taxon>Marasmiineae</taxon>
        <taxon>Mycenaceae</taxon>
        <taxon>Mycena</taxon>
    </lineage>
</organism>
<comment type="caution">
    <text evidence="5">The sequence shown here is derived from an EMBL/GenBank/DDBJ whole genome shotgun (WGS) entry which is preliminary data.</text>
</comment>
<keyword evidence="6" id="KW-1185">Reference proteome</keyword>
<dbReference type="InterPro" id="IPR026992">
    <property type="entry name" value="DIOX_N"/>
</dbReference>
<dbReference type="Gene3D" id="2.60.120.330">
    <property type="entry name" value="B-lactam Antibiotic, Isopenicillin N Synthase, Chain"/>
    <property type="match status" value="1"/>
</dbReference>
<sequence length="363" mass="40896">MSLEYTEIPVIDWTLAERDKPLFLKQLRGAMINVGLLYLSNHPVPIDLVDRVVHRTPKFFNLPQAIKIQESATCVSEAIPATGTQTHANNFGGDRVCRFEEGKPENLKLHGDALWPENDHLPRFRETMLDYYTRLEDLSWAFTSQALGLEAHELHHLFGSDRSKLQPRCKLLRYPPGPPGTTGTASGIRPHCRPHIDNSFLTYLLQRQSSLGLRSKTTPETGCLSRLFAGPLLSISGEVTLLSANFIAVRNLGPALQTTHRLAIATMHRVISPFEVRRHSIGFFSSLAMHVRIADVQFECTQFKYLSSPQMEVLDMKKARDVRTNDTTECAHFTPPCSLQLLVWIPGSQDTHRMTTTWLVSSS</sequence>
<evidence type="ECO:0000313" key="6">
    <source>
        <dbReference type="Proteomes" id="UP001215280"/>
    </source>
</evidence>
<proteinExistence type="predicted"/>
<dbReference type="PANTHER" id="PTHR10209">
    <property type="entry name" value="OXIDOREDUCTASE, 2OG-FE II OXYGENASE FAMILY PROTEIN"/>
    <property type="match status" value="1"/>
</dbReference>
<dbReference type="Proteomes" id="UP001215280">
    <property type="component" value="Unassembled WGS sequence"/>
</dbReference>
<dbReference type="PANTHER" id="PTHR10209:SF885">
    <property type="entry name" value="2OG-FE(II) OXYGENASE FAMILY, PUTATIVE (AFU_ORTHOLOGUE AFUA_2G00750)-RELATED"/>
    <property type="match status" value="1"/>
</dbReference>
<gene>
    <name evidence="5" type="ORF">DFH07DRAFT_1033389</name>
</gene>
<keyword evidence="1" id="KW-0479">Metal-binding</keyword>